<gene>
    <name evidence="2" type="ORF">C2E21_8667</name>
</gene>
<feature type="coiled-coil region" evidence="1">
    <location>
        <begin position="43"/>
        <end position="70"/>
    </location>
</feature>
<name>A0A2P6TE76_CHLSO</name>
<dbReference type="OrthoDB" id="10492007at2759"/>
<organism evidence="2 3">
    <name type="scientific">Chlorella sorokiniana</name>
    <name type="common">Freshwater green alga</name>
    <dbReference type="NCBI Taxonomy" id="3076"/>
    <lineage>
        <taxon>Eukaryota</taxon>
        <taxon>Viridiplantae</taxon>
        <taxon>Chlorophyta</taxon>
        <taxon>core chlorophytes</taxon>
        <taxon>Trebouxiophyceae</taxon>
        <taxon>Chlorellales</taxon>
        <taxon>Chlorellaceae</taxon>
        <taxon>Chlorella clade</taxon>
        <taxon>Chlorella</taxon>
    </lineage>
</organism>
<dbReference type="EMBL" id="LHPG02000021">
    <property type="protein sequence ID" value="PRW20932.1"/>
    <property type="molecule type" value="Genomic_DNA"/>
</dbReference>
<dbReference type="GO" id="GO:0016740">
    <property type="term" value="F:transferase activity"/>
    <property type="evidence" value="ECO:0007669"/>
    <property type="project" value="UniProtKB-KW"/>
</dbReference>
<evidence type="ECO:0000313" key="3">
    <source>
        <dbReference type="Proteomes" id="UP000239899"/>
    </source>
</evidence>
<keyword evidence="1" id="KW-0175">Coiled coil</keyword>
<evidence type="ECO:0000313" key="2">
    <source>
        <dbReference type="EMBL" id="PRW20932.1"/>
    </source>
</evidence>
<protein>
    <submittedName>
        <fullName evidence="2">Family 2 glycosyl transferase</fullName>
    </submittedName>
</protein>
<proteinExistence type="predicted"/>
<dbReference type="AlphaFoldDB" id="A0A2P6TE76"/>
<evidence type="ECO:0000256" key="1">
    <source>
        <dbReference type="SAM" id="Coils"/>
    </source>
</evidence>
<accession>A0A2P6TE76</accession>
<dbReference type="Proteomes" id="UP000239899">
    <property type="component" value="Unassembled WGS sequence"/>
</dbReference>
<sequence length="165" mass="17156">MKAAMKAPEQQAILARDSAGSLDGSEEAAAALQAQLAALGSGLANKEAQLAGLSDRLAAAEQALLAAHQQGIDSQPASAAAVASQDGTLATRWACLAAQRQELAARWQCLAEERKQLSLLMQQAGRRSGGGDSGFQPGQFPVRDVRCAIISHQVDIPCGSCCFQR</sequence>
<keyword evidence="2" id="KW-0808">Transferase</keyword>
<reference evidence="2 3" key="1">
    <citation type="journal article" date="2018" name="Plant J.">
        <title>Genome sequences of Chlorella sorokiniana UTEX 1602 and Micractinium conductrix SAG 241.80: implications to maltose excretion by a green alga.</title>
        <authorList>
            <person name="Arriola M.B."/>
            <person name="Velmurugan N."/>
            <person name="Zhang Y."/>
            <person name="Plunkett M.H."/>
            <person name="Hondzo H."/>
            <person name="Barney B.M."/>
        </authorList>
    </citation>
    <scope>NUCLEOTIDE SEQUENCE [LARGE SCALE GENOMIC DNA]</scope>
    <source>
        <strain evidence="3">UTEX 1602</strain>
    </source>
</reference>
<comment type="caution">
    <text evidence="2">The sequence shown here is derived from an EMBL/GenBank/DDBJ whole genome shotgun (WGS) entry which is preliminary data.</text>
</comment>
<keyword evidence="3" id="KW-1185">Reference proteome</keyword>